<dbReference type="AlphaFoldDB" id="A0A1N6M8G4"/>
<feature type="region of interest" description="Disordered" evidence="2">
    <location>
        <begin position="95"/>
        <end position="200"/>
    </location>
</feature>
<evidence type="ECO:0000313" key="3">
    <source>
        <dbReference type="EMBL" id="SIO95731.1"/>
    </source>
</evidence>
<feature type="compositionally biased region" description="Basic and acidic residues" evidence="2">
    <location>
        <begin position="179"/>
        <end position="192"/>
    </location>
</feature>
<dbReference type="Gene3D" id="3.10.290.10">
    <property type="entry name" value="RNA-binding S4 domain"/>
    <property type="match status" value="1"/>
</dbReference>
<evidence type="ECO:0000256" key="2">
    <source>
        <dbReference type="SAM" id="MobiDB-lite"/>
    </source>
</evidence>
<dbReference type="Pfam" id="PF13275">
    <property type="entry name" value="S4_2"/>
    <property type="match status" value="1"/>
</dbReference>
<reference evidence="3 4" key="1">
    <citation type="submission" date="2016-12" db="EMBL/GenBank/DDBJ databases">
        <authorList>
            <person name="Song W.-J."/>
            <person name="Kurnit D.M."/>
        </authorList>
    </citation>
    <scope>NUCLEOTIDE SEQUENCE [LARGE SCALE GENOMIC DNA]</scope>
    <source>
        <strain evidence="3 4">CECT 9026</strain>
    </source>
</reference>
<dbReference type="OrthoDB" id="9802835at2"/>
<accession>A0A1N6M8G4</accession>
<feature type="compositionally biased region" description="Polar residues" evidence="2">
    <location>
        <begin position="135"/>
        <end position="150"/>
    </location>
</feature>
<dbReference type="EMBL" id="FSSB01000021">
    <property type="protein sequence ID" value="SIO95731.1"/>
    <property type="molecule type" value="Genomic_DNA"/>
</dbReference>
<evidence type="ECO:0000313" key="4">
    <source>
        <dbReference type="Proteomes" id="UP000184774"/>
    </source>
</evidence>
<gene>
    <name evidence="3" type="ORF">VSP9026_03483</name>
</gene>
<dbReference type="InterPro" id="IPR036986">
    <property type="entry name" value="S4_RNA-bd_sf"/>
</dbReference>
<dbReference type="SUPFAM" id="SSF55174">
    <property type="entry name" value="Alpha-L RNA-binding motif"/>
    <property type="match status" value="1"/>
</dbReference>
<dbReference type="RefSeq" id="WP_074374214.1">
    <property type="nucleotide sequence ID" value="NZ_AP024907.1"/>
</dbReference>
<keyword evidence="1" id="KW-0694">RNA-binding</keyword>
<dbReference type="GO" id="GO:0003723">
    <property type="term" value="F:RNA binding"/>
    <property type="evidence" value="ECO:0007669"/>
    <property type="project" value="UniProtKB-KW"/>
</dbReference>
<organism evidence="3 4">
    <name type="scientific">Vibrio spartinae</name>
    <dbReference type="NCBI Taxonomy" id="1918945"/>
    <lineage>
        <taxon>Bacteria</taxon>
        <taxon>Pseudomonadati</taxon>
        <taxon>Pseudomonadota</taxon>
        <taxon>Gammaproteobacteria</taxon>
        <taxon>Vibrionales</taxon>
        <taxon>Vibrionaceae</taxon>
        <taxon>Vibrio</taxon>
    </lineage>
</organism>
<evidence type="ECO:0000256" key="1">
    <source>
        <dbReference type="PROSITE-ProRule" id="PRU00182"/>
    </source>
</evidence>
<dbReference type="Proteomes" id="UP000184774">
    <property type="component" value="Unassembled WGS sequence"/>
</dbReference>
<feature type="compositionally biased region" description="Polar residues" evidence="2">
    <location>
        <begin position="111"/>
        <end position="121"/>
    </location>
</feature>
<protein>
    <submittedName>
        <fullName evidence="3">Ribosome-associated protein</fullName>
    </submittedName>
</protein>
<proteinExistence type="predicted"/>
<name>A0A1N6M8G4_9VIBR</name>
<sequence length="200" mass="21719">MQNNENHADEAAEIEIEAIGIEVNSQPIELYKVLKIADVVSGGGEAKYAIAEGYVVVNGELELRKRRKMYDGDLVEFNGEYYLVICDVPVGEPAQAAPVQDKPGQSHKKASQTTASENSSQRKGKNPTAKKTPANKKSPQSKQGKSNNALTIGKHYQPEQEKNPAKNNSLADKATNKTPSDKSDPIEHDGAGKRGAIKFF</sequence>
<dbReference type="PROSITE" id="PS50889">
    <property type="entry name" value="S4"/>
    <property type="match status" value="1"/>
</dbReference>